<dbReference type="InterPro" id="IPR011004">
    <property type="entry name" value="Trimer_LpxA-like_sf"/>
</dbReference>
<dbReference type="Proteomes" id="UP001419268">
    <property type="component" value="Unassembled WGS sequence"/>
</dbReference>
<dbReference type="PANTHER" id="PTHR13061">
    <property type="entry name" value="DYNACTIN SUBUNIT P25"/>
    <property type="match status" value="1"/>
</dbReference>
<dbReference type="CDD" id="cd04645">
    <property type="entry name" value="LbH_gamma_CA_like"/>
    <property type="match status" value="1"/>
</dbReference>
<dbReference type="GO" id="GO:0031966">
    <property type="term" value="C:mitochondrial membrane"/>
    <property type="evidence" value="ECO:0007669"/>
    <property type="project" value="UniProtKB-SubCell"/>
</dbReference>
<dbReference type="InterPro" id="IPR050484">
    <property type="entry name" value="Transf_Hexapept/Carb_Anhydrase"/>
</dbReference>
<dbReference type="AlphaFoldDB" id="A0AAP0F4V5"/>
<accession>A0AAP0F4V5</accession>
<proteinExistence type="inferred from homology"/>
<dbReference type="PANTHER" id="PTHR13061:SF50">
    <property type="entry name" value="GAMMA CARBONIC ANHYDRASE 1, MITOCHONDRIAL"/>
    <property type="match status" value="1"/>
</dbReference>
<keyword evidence="4" id="KW-1185">Reference proteome</keyword>
<comment type="caution">
    <text evidence="3">The sequence shown here is derived from an EMBL/GenBank/DDBJ whole genome shotgun (WGS) entry which is preliminary data.</text>
</comment>
<sequence length="237" mass="25770">MASLSFLLYTSMQQIMDSKGTKNLDPPDPVVLRKGLIEVDSLSLSSDDLFAALPPPPWPPSRPTSWLMHRIHRYCHVHADNMSRSVYCRSDAVDLCLPILCSISDLQSSHFSFMVSRHRTLMNIFDKAPVVDKEAFVAPSASVIGDVQVGRASSIWYGCVMRGDVNSISVGSGTNIQDNSLEHVAKSNIRDNVTIGHNAVMHGCTVEDESFMGIGAVLLDGVVVEKKAMVAGGALVR</sequence>
<dbReference type="SUPFAM" id="SSF51161">
    <property type="entry name" value="Trimeric LpxA-like enzymes"/>
    <property type="match status" value="1"/>
</dbReference>
<gene>
    <name evidence="3" type="ORF">Scep_021600</name>
</gene>
<evidence type="ECO:0000256" key="1">
    <source>
        <dbReference type="ARBA" id="ARBA00023595"/>
    </source>
</evidence>
<comment type="subcellular location">
    <subcellularLocation>
        <location evidence="2">Mitochondrion membrane</location>
        <topology evidence="2">Peripheral membrane protein</topology>
        <orientation evidence="2">Matrix side</orientation>
    </subcellularLocation>
</comment>
<comment type="similarity">
    <text evidence="1">Belongs to the gamma-class carbonic anhydrase family.</text>
</comment>
<protein>
    <submittedName>
        <fullName evidence="3">Uncharacterized protein</fullName>
    </submittedName>
</protein>
<dbReference type="Gene3D" id="2.160.10.10">
    <property type="entry name" value="Hexapeptide repeat proteins"/>
    <property type="match status" value="1"/>
</dbReference>
<evidence type="ECO:0000256" key="2">
    <source>
        <dbReference type="ARBA" id="ARBA00034694"/>
    </source>
</evidence>
<reference evidence="3 4" key="1">
    <citation type="submission" date="2024-01" db="EMBL/GenBank/DDBJ databases">
        <title>Genome assemblies of Stephania.</title>
        <authorList>
            <person name="Yang L."/>
        </authorList>
    </citation>
    <scope>NUCLEOTIDE SEQUENCE [LARGE SCALE GENOMIC DNA]</scope>
    <source>
        <strain evidence="3">JXDWG</strain>
        <tissue evidence="3">Leaf</tissue>
    </source>
</reference>
<name>A0AAP0F4V5_9MAGN</name>
<dbReference type="EMBL" id="JBBNAG010000009">
    <property type="protein sequence ID" value="KAK9104756.1"/>
    <property type="molecule type" value="Genomic_DNA"/>
</dbReference>
<organism evidence="3 4">
    <name type="scientific">Stephania cephalantha</name>
    <dbReference type="NCBI Taxonomy" id="152367"/>
    <lineage>
        <taxon>Eukaryota</taxon>
        <taxon>Viridiplantae</taxon>
        <taxon>Streptophyta</taxon>
        <taxon>Embryophyta</taxon>
        <taxon>Tracheophyta</taxon>
        <taxon>Spermatophyta</taxon>
        <taxon>Magnoliopsida</taxon>
        <taxon>Ranunculales</taxon>
        <taxon>Menispermaceae</taxon>
        <taxon>Menispermoideae</taxon>
        <taxon>Cissampelideae</taxon>
        <taxon>Stephania</taxon>
    </lineage>
</organism>
<evidence type="ECO:0000313" key="4">
    <source>
        <dbReference type="Proteomes" id="UP001419268"/>
    </source>
</evidence>
<dbReference type="InterPro" id="IPR047324">
    <property type="entry name" value="LbH_gamma_CA-like"/>
</dbReference>
<evidence type="ECO:0000313" key="3">
    <source>
        <dbReference type="EMBL" id="KAK9104756.1"/>
    </source>
</evidence>